<keyword evidence="3" id="KW-1185">Reference proteome</keyword>
<name>A0A9J6Q0E8_9GAMM</name>
<keyword evidence="1" id="KW-1133">Transmembrane helix</keyword>
<evidence type="ECO:0008006" key="4">
    <source>
        <dbReference type="Google" id="ProtNLM"/>
    </source>
</evidence>
<accession>A0A9J6Q0E8</accession>
<gene>
    <name evidence="2" type="ORF">N5923_24420</name>
</gene>
<dbReference type="Proteomes" id="UP001064262">
    <property type="component" value="Unassembled WGS sequence"/>
</dbReference>
<evidence type="ECO:0000313" key="3">
    <source>
        <dbReference type="Proteomes" id="UP001064262"/>
    </source>
</evidence>
<organism evidence="2 3">
    <name type="scientific">Winslowiella arboricola</name>
    <dbReference type="NCBI Taxonomy" id="2978220"/>
    <lineage>
        <taxon>Bacteria</taxon>
        <taxon>Pseudomonadati</taxon>
        <taxon>Pseudomonadota</taxon>
        <taxon>Gammaproteobacteria</taxon>
        <taxon>Enterobacterales</taxon>
        <taxon>Erwiniaceae</taxon>
        <taxon>Winslowiella</taxon>
    </lineage>
</organism>
<protein>
    <recommendedName>
        <fullName evidence="4">Hemolysin XhlA</fullName>
    </recommendedName>
</protein>
<dbReference type="RefSeq" id="WP_267142298.1">
    <property type="nucleotide sequence ID" value="NZ_JAODIL010000068.1"/>
</dbReference>
<dbReference type="AlphaFoldDB" id="A0A9J6Q0E8"/>
<keyword evidence="1" id="KW-0812">Transmembrane</keyword>
<keyword evidence="1" id="KW-0472">Membrane</keyword>
<evidence type="ECO:0000313" key="2">
    <source>
        <dbReference type="EMBL" id="MCU5780644.1"/>
    </source>
</evidence>
<proteinExistence type="predicted"/>
<sequence length="109" mass="12128">MHSEKQTKIAWGNCRFSGVNHKGGDNMQPRLEKLEYDVGKLQTDVEVLKTDVADLKIDVAVIKSNYATKADISAIRSEISEAKSQIIMWVMGAVFLAQFIPAIIKVFTS</sequence>
<feature type="transmembrane region" description="Helical" evidence="1">
    <location>
        <begin position="86"/>
        <end position="107"/>
    </location>
</feature>
<evidence type="ECO:0000256" key="1">
    <source>
        <dbReference type="SAM" id="Phobius"/>
    </source>
</evidence>
<comment type="caution">
    <text evidence="2">The sequence shown here is derived from an EMBL/GenBank/DDBJ whole genome shotgun (WGS) entry which is preliminary data.</text>
</comment>
<dbReference type="Gene3D" id="1.20.5.190">
    <property type="match status" value="1"/>
</dbReference>
<reference evidence="2" key="1">
    <citation type="submission" date="2022-09" db="EMBL/GenBank/DDBJ databases">
        <title>Winslowiella arboricola sp. nov., isolated from bleeding cankers on broadleaf hosts.</title>
        <authorList>
            <person name="Brady C."/>
            <person name="Kaur S."/>
            <person name="Crampton B."/>
            <person name="Maddock D."/>
            <person name="Arnold D."/>
            <person name="Denman S."/>
        </authorList>
    </citation>
    <scope>NUCLEOTIDE SEQUENCE</scope>
    <source>
        <strain evidence="2">BAC 15a-03b</strain>
    </source>
</reference>
<dbReference type="EMBL" id="JAODIM010000043">
    <property type="protein sequence ID" value="MCU5780644.1"/>
    <property type="molecule type" value="Genomic_DNA"/>
</dbReference>